<reference evidence="1 2" key="1">
    <citation type="submission" date="2024-12" db="EMBL/GenBank/DDBJ databases">
        <authorList>
            <person name="Hu S."/>
        </authorList>
    </citation>
    <scope>NUCLEOTIDE SEQUENCE [LARGE SCALE GENOMIC DNA]</scope>
    <source>
        <strain evidence="1 2">THG-T11</strain>
    </source>
</reference>
<sequence length="199" mass="22767">MKKYLSLFGLGLASCTPSVEKDFQRIPIEFNTVENLVRHITPTKKYIYWECIFKSDFEQTSKVIASKGDSSSIKDLRYDVPKEGFIYGNGAGYYYIAYYDKKKLAYAYDPKSLQAFIGKIDDLPEALLIAETQNFSVDFKKKFGSSYKKTPTGFELYLAQHHLCPTQSEAFKILINTLGNLEAKTSNYFYNVHKNVCAD</sequence>
<evidence type="ECO:0008006" key="3">
    <source>
        <dbReference type="Google" id="ProtNLM"/>
    </source>
</evidence>
<organism evidence="1 2">
    <name type="scientific">Pedobacter ureilyticus</name>
    <dbReference type="NCBI Taxonomy" id="1393051"/>
    <lineage>
        <taxon>Bacteria</taxon>
        <taxon>Pseudomonadati</taxon>
        <taxon>Bacteroidota</taxon>
        <taxon>Sphingobacteriia</taxon>
        <taxon>Sphingobacteriales</taxon>
        <taxon>Sphingobacteriaceae</taxon>
        <taxon>Pedobacter</taxon>
    </lineage>
</organism>
<gene>
    <name evidence="1" type="ORF">E6A44_017370</name>
</gene>
<proteinExistence type="predicted"/>
<dbReference type="RefSeq" id="WP_138724456.1">
    <property type="nucleotide sequence ID" value="NZ_SSHJ02000009.1"/>
</dbReference>
<protein>
    <recommendedName>
        <fullName evidence="3">Lipoprotein</fullName>
    </recommendedName>
</protein>
<comment type="caution">
    <text evidence="1">The sequence shown here is derived from an EMBL/GenBank/DDBJ whole genome shotgun (WGS) entry which is preliminary data.</text>
</comment>
<dbReference type="EMBL" id="SSHJ02000009">
    <property type="protein sequence ID" value="MFN0257365.1"/>
    <property type="molecule type" value="Genomic_DNA"/>
</dbReference>
<dbReference type="Proteomes" id="UP001517247">
    <property type="component" value="Unassembled WGS sequence"/>
</dbReference>
<accession>A0ABW9JAY7</accession>
<dbReference type="PROSITE" id="PS51257">
    <property type="entry name" value="PROKAR_LIPOPROTEIN"/>
    <property type="match status" value="1"/>
</dbReference>
<evidence type="ECO:0000313" key="2">
    <source>
        <dbReference type="Proteomes" id="UP001517247"/>
    </source>
</evidence>
<keyword evidence="2" id="KW-1185">Reference proteome</keyword>
<name>A0ABW9JAY7_9SPHI</name>
<evidence type="ECO:0000313" key="1">
    <source>
        <dbReference type="EMBL" id="MFN0257365.1"/>
    </source>
</evidence>